<reference evidence="7" key="1">
    <citation type="submission" date="2020-10" db="EMBL/GenBank/DDBJ databases">
        <title>Connecting structure to function with the recovery of over 1000 high-quality activated sludge metagenome-assembled genomes encoding full-length rRNA genes using long-read sequencing.</title>
        <authorList>
            <person name="Singleton C.M."/>
            <person name="Petriglieri F."/>
            <person name="Kristensen J.M."/>
            <person name="Kirkegaard R.H."/>
            <person name="Michaelsen T.Y."/>
            <person name="Andersen M.H."/>
            <person name="Karst S.M."/>
            <person name="Dueholm M.S."/>
            <person name="Nielsen P.H."/>
            <person name="Albertsen M."/>
        </authorList>
    </citation>
    <scope>NUCLEOTIDE SEQUENCE</scope>
    <source>
        <strain evidence="7">OdNE_18-Q3-R46-58_BAT3C.305</strain>
    </source>
</reference>
<keyword evidence="4" id="KW-0378">Hydrolase</keyword>
<proteinExistence type="inferred from homology"/>
<dbReference type="InterPro" id="IPR011356">
    <property type="entry name" value="Leucine_aapep/pepB"/>
</dbReference>
<keyword evidence="3" id="KW-0645">Protease</keyword>
<dbReference type="GO" id="GO:0006508">
    <property type="term" value="P:proteolysis"/>
    <property type="evidence" value="ECO:0007669"/>
    <property type="project" value="UniProtKB-KW"/>
</dbReference>
<dbReference type="Proteomes" id="UP000808146">
    <property type="component" value="Unassembled WGS sequence"/>
</dbReference>
<evidence type="ECO:0000313" key="8">
    <source>
        <dbReference type="Proteomes" id="UP000808146"/>
    </source>
</evidence>
<comment type="caution">
    <text evidence="7">The sequence shown here is derived from an EMBL/GenBank/DDBJ whole genome shotgun (WGS) entry which is preliminary data.</text>
</comment>
<evidence type="ECO:0000256" key="2">
    <source>
        <dbReference type="ARBA" id="ARBA00022438"/>
    </source>
</evidence>
<evidence type="ECO:0000256" key="3">
    <source>
        <dbReference type="ARBA" id="ARBA00022670"/>
    </source>
</evidence>
<evidence type="ECO:0000313" key="7">
    <source>
        <dbReference type="EMBL" id="MBK8892170.1"/>
    </source>
</evidence>
<sequence length="498" mass="52726">MLATLLTSPTLPDDAALAGMSHVLAVMSSGDTIPRDCPERPLLLATLARRRLDAEELGDDPVAANTAAGGLRVWLMLDKDKSNFENLTLLREGLALLLDEEPVAVDVLICGKKKLAGWMADLATYVALANGAPLPNRKQKDAPRPLEALHVWGTDAMPGAAYSLAEGNQLARILTVLPPNELTPAAYRVRIGELAGELGWDIEEFDLPRLREMGAGAFVSVAQGSEANDAAIVRVSLVPSGAVGRVALVGKGVCFDTGGHNLKEAEAMIGMHEDMAGSAAVLGILLAATRLALPLRIDAWLALASNDISPRASRQGDVVTALDGTTVEIVHTDAEGRLVLADALTLAGRADPDLMIDFGTLTYTMIHALGCRYSGVFASNETLGALAVRAGARSGERVCTFPMDADYDDDLDSTVADICQCSLDEDAPDHIHAARFLKRFTGDRAWLHVDLSAANCEDGLGAIGTDQTGFGVAWGIHFLQAWAAGRAQDFDNSQPFTT</sequence>
<dbReference type="CDD" id="cd00433">
    <property type="entry name" value="Peptidase_M17"/>
    <property type="match status" value="1"/>
</dbReference>
<accession>A0A9D7LU76</accession>
<dbReference type="Gene3D" id="3.40.630.10">
    <property type="entry name" value="Zn peptidases"/>
    <property type="match status" value="1"/>
</dbReference>
<dbReference type="PANTHER" id="PTHR11963:SF23">
    <property type="entry name" value="CYTOSOL AMINOPEPTIDASE"/>
    <property type="match status" value="1"/>
</dbReference>
<dbReference type="GO" id="GO:0030145">
    <property type="term" value="F:manganese ion binding"/>
    <property type="evidence" value="ECO:0007669"/>
    <property type="project" value="InterPro"/>
</dbReference>
<feature type="domain" description="Cytosol aminopeptidase" evidence="6">
    <location>
        <begin position="170"/>
        <end position="473"/>
    </location>
</feature>
<evidence type="ECO:0000256" key="5">
    <source>
        <dbReference type="ARBA" id="ARBA00023211"/>
    </source>
</evidence>
<protein>
    <submittedName>
        <fullName evidence="7">Leucyl aminopeptidase family protein</fullName>
    </submittedName>
</protein>
<comment type="similarity">
    <text evidence="1">Belongs to the peptidase M17 family.</text>
</comment>
<evidence type="ECO:0000256" key="1">
    <source>
        <dbReference type="ARBA" id="ARBA00009528"/>
    </source>
</evidence>
<evidence type="ECO:0000259" key="6">
    <source>
        <dbReference type="Pfam" id="PF00883"/>
    </source>
</evidence>
<dbReference type="SUPFAM" id="SSF53187">
    <property type="entry name" value="Zn-dependent exopeptidases"/>
    <property type="match status" value="1"/>
</dbReference>
<dbReference type="Pfam" id="PF00883">
    <property type="entry name" value="Peptidase_M17"/>
    <property type="match status" value="1"/>
</dbReference>
<evidence type="ECO:0000256" key="4">
    <source>
        <dbReference type="ARBA" id="ARBA00022801"/>
    </source>
</evidence>
<dbReference type="EMBL" id="JADKBR010000023">
    <property type="protein sequence ID" value="MBK8892170.1"/>
    <property type="molecule type" value="Genomic_DNA"/>
</dbReference>
<dbReference type="GO" id="GO:0005737">
    <property type="term" value="C:cytoplasm"/>
    <property type="evidence" value="ECO:0007669"/>
    <property type="project" value="InterPro"/>
</dbReference>
<name>A0A9D7LU76_9RHOO</name>
<dbReference type="InterPro" id="IPR000819">
    <property type="entry name" value="Peptidase_M17_C"/>
</dbReference>
<keyword evidence="5" id="KW-0464">Manganese</keyword>
<dbReference type="GO" id="GO:0070006">
    <property type="term" value="F:metalloaminopeptidase activity"/>
    <property type="evidence" value="ECO:0007669"/>
    <property type="project" value="InterPro"/>
</dbReference>
<keyword evidence="2 7" id="KW-0031">Aminopeptidase</keyword>
<dbReference type="PRINTS" id="PR00481">
    <property type="entry name" value="LAMNOPPTDASE"/>
</dbReference>
<dbReference type="PANTHER" id="PTHR11963">
    <property type="entry name" value="LEUCINE AMINOPEPTIDASE-RELATED"/>
    <property type="match status" value="1"/>
</dbReference>
<dbReference type="AlphaFoldDB" id="A0A9D7LU76"/>
<organism evidence="7 8">
    <name type="scientific">Candidatus Dechloromonas phosphorivorans</name>
    <dbReference type="NCBI Taxonomy" id="2899244"/>
    <lineage>
        <taxon>Bacteria</taxon>
        <taxon>Pseudomonadati</taxon>
        <taxon>Pseudomonadota</taxon>
        <taxon>Betaproteobacteria</taxon>
        <taxon>Rhodocyclales</taxon>
        <taxon>Azonexaceae</taxon>
        <taxon>Dechloromonas</taxon>
    </lineage>
</organism>
<gene>
    <name evidence="7" type="ORF">IPN75_18260</name>
</gene>